<dbReference type="EMBL" id="JAAQTL010000001">
    <property type="protein sequence ID" value="NID15883.1"/>
    <property type="molecule type" value="Genomic_DNA"/>
</dbReference>
<dbReference type="GO" id="GO:0043709">
    <property type="term" value="P:cell adhesion involved in single-species biofilm formation"/>
    <property type="evidence" value="ECO:0007669"/>
    <property type="project" value="TreeGrafter"/>
</dbReference>
<dbReference type="AlphaFoldDB" id="A0A7X5QUX9"/>
<dbReference type="PANTHER" id="PTHR33420">
    <property type="entry name" value="FIMBRIAL SUBUNIT ELFA-RELATED"/>
    <property type="match status" value="1"/>
</dbReference>
<keyword evidence="7" id="KW-1185">Reference proteome</keyword>
<feature type="chain" id="PRO_5031258064" evidence="5">
    <location>
        <begin position="24"/>
        <end position="183"/>
    </location>
</feature>
<comment type="similarity">
    <text evidence="2">Belongs to the fimbrial protein family.</text>
</comment>
<dbReference type="InterPro" id="IPR039458">
    <property type="entry name" value="FimA-like"/>
</dbReference>
<comment type="subcellular location">
    <subcellularLocation>
        <location evidence="1">Fimbrium</location>
    </subcellularLocation>
</comment>
<proteinExistence type="inferred from homology"/>
<evidence type="ECO:0000313" key="6">
    <source>
        <dbReference type="EMBL" id="NID15883.1"/>
    </source>
</evidence>
<dbReference type="InterPro" id="IPR050263">
    <property type="entry name" value="Bact_Fimbrial_Adh_Pro"/>
</dbReference>
<keyword evidence="3 5" id="KW-0732">Signal</keyword>
<evidence type="ECO:0000256" key="4">
    <source>
        <dbReference type="ARBA" id="ARBA00023263"/>
    </source>
</evidence>
<evidence type="ECO:0000256" key="2">
    <source>
        <dbReference type="ARBA" id="ARBA00006671"/>
    </source>
</evidence>
<dbReference type="Proteomes" id="UP000518878">
    <property type="component" value="Unassembled WGS sequence"/>
</dbReference>
<evidence type="ECO:0000256" key="1">
    <source>
        <dbReference type="ARBA" id="ARBA00004561"/>
    </source>
</evidence>
<sequence>MYKKFIAASLFVSTLAVGPAARAANDGIIDITGRITSTTCEVEGQPPGSGGVRKSVPLDTISAGALAQVGQTYGDRGFTIQIGGNPDCADDTTVKVRFDPSSPALDRLTGRLNIDAGADAAGGVQIQIANGDGTPIHLYTEDSKSVVVADNKAQVDLIARYYRSGEVTAGAANSRVGFQVIYE</sequence>
<dbReference type="InterPro" id="IPR036937">
    <property type="entry name" value="Adhesion_dom_fimbrial_sf"/>
</dbReference>
<dbReference type="Gene3D" id="2.60.40.1090">
    <property type="entry name" value="Fimbrial-type adhesion domain"/>
    <property type="match status" value="1"/>
</dbReference>
<comment type="caution">
    <text evidence="6">The sequence shown here is derived from an EMBL/GenBank/DDBJ whole genome shotgun (WGS) entry which is preliminary data.</text>
</comment>
<dbReference type="GO" id="GO:0009289">
    <property type="term" value="C:pilus"/>
    <property type="evidence" value="ECO:0007669"/>
    <property type="project" value="UniProtKB-SubCell"/>
</dbReference>
<evidence type="ECO:0000313" key="7">
    <source>
        <dbReference type="Proteomes" id="UP000518878"/>
    </source>
</evidence>
<dbReference type="Pfam" id="PF16970">
    <property type="entry name" value="FimA"/>
    <property type="match status" value="1"/>
</dbReference>
<evidence type="ECO:0000256" key="3">
    <source>
        <dbReference type="ARBA" id="ARBA00022729"/>
    </source>
</evidence>
<dbReference type="SUPFAM" id="SSF49401">
    <property type="entry name" value="Bacterial adhesins"/>
    <property type="match status" value="1"/>
</dbReference>
<reference evidence="6 7" key="1">
    <citation type="journal article" date="2006" name="Int. J. Syst. Evol. Microbiol.">
        <title>Dyella yeojuensis sp. nov., isolated from greenhouse soil in Korea.</title>
        <authorList>
            <person name="Kim B.Y."/>
            <person name="Weon H.Y."/>
            <person name="Lee K.H."/>
            <person name="Seok S.J."/>
            <person name="Kwon S.W."/>
            <person name="Go S.J."/>
            <person name="Stackebrandt E."/>
        </authorList>
    </citation>
    <scope>NUCLEOTIDE SEQUENCE [LARGE SCALE GENOMIC DNA]</scope>
    <source>
        <strain evidence="6 7">DSM 17673</strain>
    </source>
</reference>
<name>A0A7X5QUX9_9GAMM</name>
<dbReference type="InterPro" id="IPR008966">
    <property type="entry name" value="Adhesion_dom_sf"/>
</dbReference>
<gene>
    <name evidence="6" type="ORF">HBF32_10480</name>
</gene>
<organism evidence="6 7">
    <name type="scientific">Luteibacter yeojuensis</name>
    <dbReference type="NCBI Taxonomy" id="345309"/>
    <lineage>
        <taxon>Bacteria</taxon>
        <taxon>Pseudomonadati</taxon>
        <taxon>Pseudomonadota</taxon>
        <taxon>Gammaproteobacteria</taxon>
        <taxon>Lysobacterales</taxon>
        <taxon>Rhodanobacteraceae</taxon>
        <taxon>Luteibacter</taxon>
    </lineage>
</organism>
<accession>A0A7X5QUX9</accession>
<keyword evidence="4" id="KW-0281">Fimbrium</keyword>
<feature type="signal peptide" evidence="5">
    <location>
        <begin position="1"/>
        <end position="23"/>
    </location>
</feature>
<dbReference type="PANTHER" id="PTHR33420:SF3">
    <property type="entry name" value="FIMBRIAL SUBUNIT ELFA"/>
    <property type="match status" value="1"/>
</dbReference>
<evidence type="ECO:0000256" key="5">
    <source>
        <dbReference type="SAM" id="SignalP"/>
    </source>
</evidence>
<protein>
    <submittedName>
        <fullName evidence="6">Type 1 fimbrial protein</fullName>
    </submittedName>
</protein>
<dbReference type="RefSeq" id="WP_166699572.1">
    <property type="nucleotide sequence ID" value="NZ_JAAQTL010000001.1"/>
</dbReference>